<name>A0A8X6LX46_TRICU</name>
<feature type="region of interest" description="Disordered" evidence="2">
    <location>
        <begin position="770"/>
        <end position="817"/>
    </location>
</feature>
<protein>
    <submittedName>
        <fullName evidence="5">Retrovirus-related Pol polyprotein from type-1 retrotransposable element R2</fullName>
    </submittedName>
</protein>
<dbReference type="Pfam" id="PF00078">
    <property type="entry name" value="RVT_1"/>
    <property type="match status" value="1"/>
</dbReference>
<feature type="region of interest" description="Disordered" evidence="2">
    <location>
        <begin position="618"/>
        <end position="644"/>
    </location>
</feature>
<feature type="region of interest" description="Disordered" evidence="2">
    <location>
        <begin position="188"/>
        <end position="231"/>
    </location>
</feature>
<feature type="region of interest" description="Disordered" evidence="2">
    <location>
        <begin position="257"/>
        <end position="280"/>
    </location>
</feature>
<feature type="domain" description="C2H2-type" evidence="3">
    <location>
        <begin position="491"/>
        <end position="514"/>
    </location>
</feature>
<feature type="region of interest" description="Disordered" evidence="2">
    <location>
        <begin position="431"/>
        <end position="485"/>
    </location>
</feature>
<dbReference type="EMBL" id="BMAO01028269">
    <property type="protein sequence ID" value="GFR23244.1"/>
    <property type="molecule type" value="Genomic_DNA"/>
</dbReference>
<feature type="compositionally biased region" description="Polar residues" evidence="2">
    <location>
        <begin position="257"/>
        <end position="271"/>
    </location>
</feature>
<dbReference type="OrthoDB" id="1702117at2759"/>
<evidence type="ECO:0000259" key="3">
    <source>
        <dbReference type="PROSITE" id="PS50157"/>
    </source>
</evidence>
<feature type="compositionally biased region" description="Polar residues" evidence="2">
    <location>
        <begin position="210"/>
        <end position="231"/>
    </location>
</feature>
<dbReference type="InterPro" id="IPR013087">
    <property type="entry name" value="Znf_C2H2_type"/>
</dbReference>
<dbReference type="SUPFAM" id="SSF56672">
    <property type="entry name" value="DNA/RNA polymerases"/>
    <property type="match status" value="1"/>
</dbReference>
<dbReference type="GO" id="GO:0008270">
    <property type="term" value="F:zinc ion binding"/>
    <property type="evidence" value="ECO:0007669"/>
    <property type="project" value="UniProtKB-KW"/>
</dbReference>
<dbReference type="GO" id="GO:0071897">
    <property type="term" value="P:DNA biosynthetic process"/>
    <property type="evidence" value="ECO:0007669"/>
    <property type="project" value="UniProtKB-ARBA"/>
</dbReference>
<keyword evidence="6" id="KW-1185">Reference proteome</keyword>
<feature type="domain" description="Reverse transcriptase" evidence="4">
    <location>
        <begin position="1021"/>
        <end position="1292"/>
    </location>
</feature>
<dbReference type="InterPro" id="IPR000477">
    <property type="entry name" value="RT_dom"/>
</dbReference>
<keyword evidence="1" id="KW-0863">Zinc-finger</keyword>
<feature type="compositionally biased region" description="Low complexity" evidence="2">
    <location>
        <begin position="438"/>
        <end position="448"/>
    </location>
</feature>
<dbReference type="InterPro" id="IPR043502">
    <property type="entry name" value="DNA/RNA_pol_sf"/>
</dbReference>
<comment type="caution">
    <text evidence="5">The sequence shown here is derived from an EMBL/GenBank/DDBJ whole genome shotgun (WGS) entry which is preliminary data.</text>
</comment>
<keyword evidence="1" id="KW-0479">Metal-binding</keyword>
<feature type="compositionally biased region" description="Low complexity" evidence="2">
    <location>
        <begin position="624"/>
        <end position="640"/>
    </location>
</feature>
<dbReference type="InterPro" id="IPR043128">
    <property type="entry name" value="Rev_trsase/Diguanyl_cyclase"/>
</dbReference>
<keyword evidence="1" id="KW-0862">Zinc</keyword>
<dbReference type="PROSITE" id="PS00028">
    <property type="entry name" value="ZINC_FINGER_C2H2_1"/>
    <property type="match status" value="3"/>
</dbReference>
<reference evidence="5" key="1">
    <citation type="submission" date="2020-07" db="EMBL/GenBank/DDBJ databases">
        <title>Multicomponent nature underlies the extraordinary mechanical properties of spider dragline silk.</title>
        <authorList>
            <person name="Kono N."/>
            <person name="Nakamura H."/>
            <person name="Mori M."/>
            <person name="Yoshida Y."/>
            <person name="Ohtoshi R."/>
            <person name="Malay A.D."/>
            <person name="Moran D.A.P."/>
            <person name="Tomita M."/>
            <person name="Numata K."/>
            <person name="Arakawa K."/>
        </authorList>
    </citation>
    <scope>NUCLEOTIDE SEQUENCE</scope>
</reference>
<feature type="compositionally biased region" description="Basic residues" evidence="2">
    <location>
        <begin position="12"/>
        <end position="26"/>
    </location>
</feature>
<dbReference type="Proteomes" id="UP000887116">
    <property type="component" value="Unassembled WGS sequence"/>
</dbReference>
<sequence length="1702" mass="188204">MPKHKADIRASTPRRHSRGSPVAHRTRRQISFRRAIELGLCKMCFRTFPCPQTLWDHLRESHASSPRREHCLNAFPLEYHFYSNDASAALVDREFFFGPGRLFSHQSSGPPTHCSEPVSPATSSHDIQIDLTERGLLFESTVNILSKSHSLGSLVVTGQSQCVNDVPLRATSLPCGLDLSKVASSPLPPLSLRHNHRPCELSPPAEDANARSSPGSQGVANHDSSSESPNSLQIALDDVVHGQVPLVPVVHGEQLVSKSASPTDTTFPTNESARESRPPTCELSPCQEDAGSVVVNTEPVPVGQSDPVCVQRSCELSQPLEAACQSTVQVETVVSPPSPDILQIVLGGDVSLPASPDLSALREEWGDQITGSPPSPAFSSQTYAQVLKKGQSSAQRAALLECTSCKRKFYTESGRRVHVCAAIKTSPGLDDFCKNSSKPLQTNTTQTKKQVKGTKPSGGNKKPPVPSKASLQPHVEENSSPPPFEARSVKVKCQFCEKPFNSETALQSHMAHLHKVTPTPGASRLRPVSSPPRNGRWCPFCVGYVFDNLPKTTHEETFHPLQIVVKKSTLGPLACDSCSFVAKSKKGMVYHKRTFHNSTSTTLTDQANVAPVQLANTTEKSATPPSDSVAPLVPAASSSVNDHPDQLRDITLAGDNLTFSFPISRVFCCPIENCSFRCKTKNWYTSNTSLKRHLGVFHKRRDLISQTFCKSCKTNFKTRPSKHPCLRESGLFLSSKTVTFQWVCQECGVDFPTKIGLDNHSSSHKKELIAARSDKLQLPIPPKARRENRRKRVARHSEGSPSNAPLAAPAPPRRTPEVVNEVNAPSIGNVESEVPTPDERTLVDIPETRILSSFREPLNQLIEHDDLENADETFFRISEDLVSVVRDHYHIKGPNQNIGQQGPRTSQIDLLDPQAVQRCYGRNRRKLIRHLTEANSHRCNLPRETISNFFQTVWQAPSEELLSEETERPDRPPVVHTFTPKFVSTCLQSAENSAPGPDGIMYKHWREIDPGSTVLCAMFNICIKLKKVPPSWKAATTVLIHKKGAVDNIDNWRPIALSNTIYKLFTKCLARSLSDWFETFEVLSPSQKGFTPFDGVIEHNFLLSQHIESARTRKSESLVAWLDLSNAFGSVPHQAIFSALANEGADQDFIDLVANLYDGASSSILTNEGPTEQIPILRGVKQGCPLSGALFNLVINKTLKEVQGAADEKKILAFADDLVLLANDQGELQSLLDLTCASLRKLQLSLNPDKCATLHLSGQTPVGSRPTRFHINEVEIRSLNDGESFQYLGKPVGFWIGRNYSSVNDAIRDGHKIAISKLSPWQKIDALKSFFFPALNFAMRTAQFPKGDWRLVQNALTKELKEILSLPPKASVSYIFGDKAQGGCGVPEITKDCDFYLVDTAFKLLTSADEEIAVKALGQLTKTVRHRIRREPTNGDLASFLSGAMEEVEDTSNAVQNTWTLARMASKRQNITWTFTEDLPSLSFDGNTITGTNRKKVLKTLHRVHHIERLLSLKSQGKAMECVSAHPASNHFLSTGRFTRFADWRFIHPARLNLLPVNGAKQWTEGSSKRCRRCGAPNETLPHVLNHCRVSSAAWTRRHNAVLQRIRKAVAFRGQILSENKMVGKTGLRPDLVAKVDDKLFIIDVTIPFDNRLASFEVARRTKTDKYAPFSSTSNRLAIVKCKSFPSSLALWGDGMLRMTNF</sequence>
<evidence type="ECO:0000313" key="6">
    <source>
        <dbReference type="Proteomes" id="UP000887116"/>
    </source>
</evidence>
<evidence type="ECO:0000256" key="2">
    <source>
        <dbReference type="SAM" id="MobiDB-lite"/>
    </source>
</evidence>
<dbReference type="SMART" id="SM00355">
    <property type="entry name" value="ZnF_C2H2"/>
    <property type="match status" value="5"/>
</dbReference>
<evidence type="ECO:0000259" key="4">
    <source>
        <dbReference type="PROSITE" id="PS50878"/>
    </source>
</evidence>
<feature type="domain" description="C2H2-type" evidence="3">
    <location>
        <begin position="742"/>
        <end position="769"/>
    </location>
</feature>
<proteinExistence type="predicted"/>
<dbReference type="PROSITE" id="PS50157">
    <property type="entry name" value="ZINC_FINGER_C2H2_2"/>
    <property type="match status" value="2"/>
</dbReference>
<organism evidence="5 6">
    <name type="scientific">Trichonephila clavata</name>
    <name type="common">Joro spider</name>
    <name type="synonym">Nephila clavata</name>
    <dbReference type="NCBI Taxonomy" id="2740835"/>
    <lineage>
        <taxon>Eukaryota</taxon>
        <taxon>Metazoa</taxon>
        <taxon>Ecdysozoa</taxon>
        <taxon>Arthropoda</taxon>
        <taxon>Chelicerata</taxon>
        <taxon>Arachnida</taxon>
        <taxon>Araneae</taxon>
        <taxon>Araneomorphae</taxon>
        <taxon>Entelegynae</taxon>
        <taxon>Araneoidea</taxon>
        <taxon>Nephilidae</taxon>
        <taxon>Trichonephila</taxon>
    </lineage>
</organism>
<feature type="region of interest" description="Disordered" evidence="2">
    <location>
        <begin position="1"/>
        <end position="26"/>
    </location>
</feature>
<evidence type="ECO:0000313" key="5">
    <source>
        <dbReference type="EMBL" id="GFR23244.1"/>
    </source>
</evidence>
<dbReference type="Gene3D" id="3.30.70.270">
    <property type="match status" value="1"/>
</dbReference>
<dbReference type="CDD" id="cd01650">
    <property type="entry name" value="RT_nLTR_like"/>
    <property type="match status" value="1"/>
</dbReference>
<dbReference type="PROSITE" id="PS50878">
    <property type="entry name" value="RT_POL"/>
    <property type="match status" value="1"/>
</dbReference>
<gene>
    <name evidence="5" type="ORF">TNCT_689671</name>
</gene>
<evidence type="ECO:0000256" key="1">
    <source>
        <dbReference type="PROSITE-ProRule" id="PRU00042"/>
    </source>
</evidence>
<accession>A0A8X6LX46</accession>
<dbReference type="PANTHER" id="PTHR19446">
    <property type="entry name" value="REVERSE TRANSCRIPTASES"/>
    <property type="match status" value="1"/>
</dbReference>